<dbReference type="AlphaFoldDB" id="A0A2G3DVG2"/>
<dbReference type="Pfam" id="PF00553">
    <property type="entry name" value="CBM_2"/>
    <property type="match status" value="1"/>
</dbReference>
<dbReference type="Gene3D" id="2.60.40.290">
    <property type="match status" value="1"/>
</dbReference>
<comment type="caution">
    <text evidence="3">The sequence shown here is derived from an EMBL/GenBank/DDBJ whole genome shotgun (WGS) entry which is preliminary data.</text>
</comment>
<evidence type="ECO:0000313" key="4">
    <source>
        <dbReference type="Proteomes" id="UP000225889"/>
    </source>
</evidence>
<feature type="chain" id="PRO_5038400483" description="CBM2 domain-containing protein" evidence="1">
    <location>
        <begin position="23"/>
        <end position="274"/>
    </location>
</feature>
<organism evidence="3 4">
    <name type="scientific">Pseudobutyrivibrio ruminis</name>
    <dbReference type="NCBI Taxonomy" id="46206"/>
    <lineage>
        <taxon>Bacteria</taxon>
        <taxon>Bacillati</taxon>
        <taxon>Bacillota</taxon>
        <taxon>Clostridia</taxon>
        <taxon>Lachnospirales</taxon>
        <taxon>Lachnospiraceae</taxon>
        <taxon>Pseudobutyrivibrio</taxon>
    </lineage>
</organism>
<dbReference type="InterPro" id="IPR008965">
    <property type="entry name" value="CBM2/CBM3_carb-bd_dom_sf"/>
</dbReference>
<gene>
    <name evidence="3" type="ORF">CSX01_05795</name>
</gene>
<accession>A0A2G3DVG2</accession>
<reference evidence="3 4" key="1">
    <citation type="submission" date="2017-10" db="EMBL/GenBank/DDBJ databases">
        <title>Resolving the taxonomy of Roseburia spp., Eubacterium rectale and Agathobacter spp. through phylogenomic analysis.</title>
        <authorList>
            <person name="Sheridan P.O."/>
            <person name="Walker A.W."/>
            <person name="Duncan S.H."/>
            <person name="Scott K.P."/>
            <person name="Toole P.W.O."/>
            <person name="Luis P."/>
            <person name="Flint H.J."/>
        </authorList>
    </citation>
    <scope>NUCLEOTIDE SEQUENCE [LARGE SCALE GENOMIC DNA]</scope>
    <source>
        <strain evidence="3 4">JK626</strain>
    </source>
</reference>
<dbReference type="SUPFAM" id="SSF49384">
    <property type="entry name" value="Carbohydrate-binding domain"/>
    <property type="match status" value="1"/>
</dbReference>
<dbReference type="EMBL" id="PDYF01000011">
    <property type="protein sequence ID" value="PHU34850.1"/>
    <property type="molecule type" value="Genomic_DNA"/>
</dbReference>
<protein>
    <recommendedName>
        <fullName evidence="2">CBM2 domain-containing protein</fullName>
    </recommendedName>
</protein>
<evidence type="ECO:0000256" key="1">
    <source>
        <dbReference type="SAM" id="SignalP"/>
    </source>
</evidence>
<dbReference type="InterPro" id="IPR001919">
    <property type="entry name" value="CBD2"/>
</dbReference>
<feature type="signal peptide" evidence="1">
    <location>
        <begin position="1"/>
        <end position="22"/>
    </location>
</feature>
<evidence type="ECO:0000313" key="3">
    <source>
        <dbReference type="EMBL" id="PHU34850.1"/>
    </source>
</evidence>
<dbReference type="SMART" id="SM00637">
    <property type="entry name" value="CBD_II"/>
    <property type="match status" value="1"/>
</dbReference>
<sequence length="274" mass="31402">MKKRFSHIICAGLAICMIFTLAAPITVRAEKNYDAYSTTEAEDAHYLYDCQVKTEDDTTYLAMKQNDTFSDYYCLDRGYKSFELTYRAKTPTSLTARIYREGGPSFMYILLEPTDGKFVTKTYEIQYPRDRYYYDLIFSCGRADLEIDSYRFIASDEENVDENVEETEDTPVSQAASEEKGNTIKCDVNKWSNGGSANVVITNESNNTSEGWKVKVKKGDFKIDCFWSANMVEEDDYYIFTPCDWNKSICPGDSVQFGFNINGNFGDSIDYTLE</sequence>
<feature type="domain" description="CBM2" evidence="2">
    <location>
        <begin position="170"/>
        <end position="274"/>
    </location>
</feature>
<reference evidence="3 4" key="2">
    <citation type="submission" date="2017-10" db="EMBL/GenBank/DDBJ databases">
        <authorList>
            <person name="Banno H."/>
            <person name="Chua N.-H."/>
        </authorList>
    </citation>
    <scope>NUCLEOTIDE SEQUENCE [LARGE SCALE GENOMIC DNA]</scope>
    <source>
        <strain evidence="3 4">JK626</strain>
    </source>
</reference>
<proteinExistence type="predicted"/>
<evidence type="ECO:0000259" key="2">
    <source>
        <dbReference type="PROSITE" id="PS51173"/>
    </source>
</evidence>
<dbReference type="InterPro" id="IPR012291">
    <property type="entry name" value="CBM2_carb-bd_dom_sf"/>
</dbReference>
<dbReference type="GO" id="GO:0004553">
    <property type="term" value="F:hydrolase activity, hydrolyzing O-glycosyl compounds"/>
    <property type="evidence" value="ECO:0007669"/>
    <property type="project" value="InterPro"/>
</dbReference>
<dbReference type="Proteomes" id="UP000225889">
    <property type="component" value="Unassembled WGS sequence"/>
</dbReference>
<keyword evidence="1" id="KW-0732">Signal</keyword>
<dbReference type="RefSeq" id="WP_099391755.1">
    <property type="nucleotide sequence ID" value="NZ_PDYF01000011.1"/>
</dbReference>
<dbReference type="PROSITE" id="PS51173">
    <property type="entry name" value="CBM2"/>
    <property type="match status" value="1"/>
</dbReference>
<name>A0A2G3DVG2_9FIRM</name>
<dbReference type="GO" id="GO:0005975">
    <property type="term" value="P:carbohydrate metabolic process"/>
    <property type="evidence" value="ECO:0007669"/>
    <property type="project" value="InterPro"/>
</dbReference>
<dbReference type="GO" id="GO:0030247">
    <property type="term" value="F:polysaccharide binding"/>
    <property type="evidence" value="ECO:0007669"/>
    <property type="project" value="UniProtKB-UniRule"/>
</dbReference>